<dbReference type="OrthoDB" id="9805017at2"/>
<feature type="region of interest" description="Disordered" evidence="4">
    <location>
        <begin position="19"/>
        <end position="39"/>
    </location>
</feature>
<keyword evidence="2" id="KW-0540">Nuclease</keyword>
<organism evidence="5 6">
    <name type="scientific">Christiangramia gaetbulicola</name>
    <dbReference type="NCBI Taxonomy" id="703340"/>
    <lineage>
        <taxon>Bacteria</taxon>
        <taxon>Pseudomonadati</taxon>
        <taxon>Bacteroidota</taxon>
        <taxon>Flavobacteriia</taxon>
        <taxon>Flavobacteriales</taxon>
        <taxon>Flavobacteriaceae</taxon>
        <taxon>Christiangramia</taxon>
    </lineage>
</organism>
<dbReference type="Gene3D" id="2.60.40.2810">
    <property type="match status" value="2"/>
</dbReference>
<evidence type="ECO:0000256" key="2">
    <source>
        <dbReference type="ARBA" id="ARBA00022722"/>
    </source>
</evidence>
<dbReference type="Gene3D" id="2.60.40.3440">
    <property type="match status" value="1"/>
</dbReference>
<evidence type="ECO:0000256" key="4">
    <source>
        <dbReference type="SAM" id="MobiDB-lite"/>
    </source>
</evidence>
<protein>
    <submittedName>
        <fullName evidence="5">Endonuclease I</fullName>
    </submittedName>
</protein>
<dbReference type="Pfam" id="PF04231">
    <property type="entry name" value="Endonuclease_1"/>
    <property type="match status" value="1"/>
</dbReference>
<keyword evidence="5" id="KW-0255">Endonuclease</keyword>
<dbReference type="PANTHER" id="PTHR33607">
    <property type="entry name" value="ENDONUCLEASE-1"/>
    <property type="match status" value="1"/>
</dbReference>
<dbReference type="InterPro" id="IPR044925">
    <property type="entry name" value="His-Me_finger_sf"/>
</dbReference>
<name>A0A2T6AMY3_9FLAO</name>
<evidence type="ECO:0000313" key="5">
    <source>
        <dbReference type="EMBL" id="PTX45182.1"/>
    </source>
</evidence>
<proteinExistence type="inferred from homology"/>
<dbReference type="GO" id="GO:0004519">
    <property type="term" value="F:endonuclease activity"/>
    <property type="evidence" value="ECO:0007669"/>
    <property type="project" value="UniProtKB-KW"/>
</dbReference>
<evidence type="ECO:0000313" key="6">
    <source>
        <dbReference type="Proteomes" id="UP000244174"/>
    </source>
</evidence>
<dbReference type="Pfam" id="PF17963">
    <property type="entry name" value="Big_9"/>
    <property type="match status" value="3"/>
</dbReference>
<dbReference type="RefSeq" id="WP_108171293.1">
    <property type="nucleotide sequence ID" value="NZ_QBKQ01000001.1"/>
</dbReference>
<sequence>MKKYIYLVLITVLLGCSSDENPAPKPDPTPGTGNPEAVNDAFNARENQQLKISLSDLTSNDNLVDNARVSDFDNETVEGGTITDNRDGSITYDPPTDYIGEDSFSYDLCVPGDDSRCSSAMVTLTVTDAGDPVANNDAYTINEDQDLVIRNYLENDELLDAAATTEVKSESGNATVVLNEDGSISYTPNEGFSGEDSFTYTICDSDETPSCSTATINMTVLDEGDPVANDDTVVITTTATEVVIDKMLNNDEVIDDAEIVSIDLDGASGTAELNADGTITYKPSAGFKGDDSFTYTLCDDDAEPTCVTATITVSVVEPVSFNIPASLADYYNDVAFTQDPELLYEELSGFTTTMHTNRLEYYQRHDYLYDADEDPANPNNVILMYSGESRPEDEYQVGDLNAGETFNTEHIYPQSRLSSEEAKNDMHHMRAADVDVNSERLNFPFTDGSGDFKLVNDNSWFPGDDWRGDVARMVMYVNLRYGEDFVTVGGLDLFLEWNIEDPVSEFEIQRNNVIYAAQGNRNPFIDNPFLATLIWGGDDAENRWE</sequence>
<evidence type="ECO:0000256" key="1">
    <source>
        <dbReference type="ARBA" id="ARBA00006429"/>
    </source>
</evidence>
<dbReference type="SUPFAM" id="SSF54060">
    <property type="entry name" value="His-Me finger endonucleases"/>
    <property type="match status" value="1"/>
</dbReference>
<comment type="similarity">
    <text evidence="1">Belongs to the EndA/NucM nuclease family.</text>
</comment>
<accession>A0A2T6AMY3</accession>
<dbReference type="PANTHER" id="PTHR33607:SF2">
    <property type="entry name" value="ENDONUCLEASE-1"/>
    <property type="match status" value="1"/>
</dbReference>
<dbReference type="Proteomes" id="UP000244174">
    <property type="component" value="Unassembled WGS sequence"/>
</dbReference>
<gene>
    <name evidence="5" type="ORF">C8P64_1173</name>
</gene>
<comment type="caution">
    <text evidence="5">The sequence shown here is derived from an EMBL/GenBank/DDBJ whole genome shotgun (WGS) entry which is preliminary data.</text>
</comment>
<reference evidence="5 6" key="1">
    <citation type="submission" date="2018-04" db="EMBL/GenBank/DDBJ databases">
        <title>Genomic Encyclopedia of Archaeal and Bacterial Type Strains, Phase II (KMG-II): from individual species to whole genera.</title>
        <authorList>
            <person name="Goeker M."/>
        </authorList>
    </citation>
    <scope>NUCLEOTIDE SEQUENCE [LARGE SCALE GENOMIC DNA]</scope>
    <source>
        <strain evidence="5 6">DSM 23082</strain>
    </source>
</reference>
<dbReference type="NCBIfam" id="NF012211">
    <property type="entry name" value="tand_rpt_95"/>
    <property type="match status" value="3"/>
</dbReference>
<dbReference type="InterPro" id="IPR007346">
    <property type="entry name" value="Endonuclease-I"/>
</dbReference>
<keyword evidence="6" id="KW-1185">Reference proteome</keyword>
<dbReference type="EMBL" id="QBKQ01000001">
    <property type="protein sequence ID" value="PTX45182.1"/>
    <property type="molecule type" value="Genomic_DNA"/>
</dbReference>
<evidence type="ECO:0000256" key="3">
    <source>
        <dbReference type="ARBA" id="ARBA00022801"/>
    </source>
</evidence>
<keyword evidence="3" id="KW-0378">Hydrolase</keyword>
<dbReference type="PROSITE" id="PS51257">
    <property type="entry name" value="PROKAR_LIPOPROTEIN"/>
    <property type="match status" value="1"/>
</dbReference>
<dbReference type="GO" id="GO:0016787">
    <property type="term" value="F:hydrolase activity"/>
    <property type="evidence" value="ECO:0007669"/>
    <property type="project" value="UniProtKB-KW"/>
</dbReference>
<dbReference type="AlphaFoldDB" id="A0A2T6AMY3"/>